<dbReference type="InterPro" id="IPR009057">
    <property type="entry name" value="Homeodomain-like_sf"/>
</dbReference>
<dbReference type="AlphaFoldDB" id="A0A369B4C7"/>
<reference evidence="4 5" key="1">
    <citation type="submission" date="2018-07" db="EMBL/GenBank/DDBJ databases">
        <title>Genomic Encyclopedia of Type Strains, Phase III (KMG-III): the genomes of soil and plant-associated and newly described type strains.</title>
        <authorList>
            <person name="Whitman W."/>
        </authorList>
    </citation>
    <scope>NUCLEOTIDE SEQUENCE [LARGE SCALE GENOMIC DNA]</scope>
    <source>
        <strain evidence="4 5">CECT 8333</strain>
    </source>
</reference>
<organism evidence="4 5">
    <name type="scientific">Fontibacillus phaseoli</name>
    <dbReference type="NCBI Taxonomy" id="1416533"/>
    <lineage>
        <taxon>Bacteria</taxon>
        <taxon>Bacillati</taxon>
        <taxon>Bacillota</taxon>
        <taxon>Bacilli</taxon>
        <taxon>Bacillales</taxon>
        <taxon>Paenibacillaceae</taxon>
        <taxon>Fontibacillus</taxon>
    </lineage>
</organism>
<evidence type="ECO:0000313" key="4">
    <source>
        <dbReference type="EMBL" id="RCX16410.1"/>
    </source>
</evidence>
<keyword evidence="5" id="KW-1185">Reference proteome</keyword>
<evidence type="ECO:0000313" key="5">
    <source>
        <dbReference type="Proteomes" id="UP000253090"/>
    </source>
</evidence>
<dbReference type="EMBL" id="QPJW01000012">
    <property type="protein sequence ID" value="RCX16410.1"/>
    <property type="molecule type" value="Genomic_DNA"/>
</dbReference>
<dbReference type="InterPro" id="IPR050624">
    <property type="entry name" value="HTH-type_Tx_Regulator"/>
</dbReference>
<dbReference type="GO" id="GO:0003677">
    <property type="term" value="F:DNA binding"/>
    <property type="evidence" value="ECO:0007669"/>
    <property type="project" value="UniProtKB-UniRule"/>
</dbReference>
<comment type="caution">
    <text evidence="4">The sequence shown here is derived from an EMBL/GenBank/DDBJ whole genome shotgun (WGS) entry which is preliminary data.</text>
</comment>
<dbReference type="Pfam" id="PF14278">
    <property type="entry name" value="TetR_C_8"/>
    <property type="match status" value="1"/>
</dbReference>
<dbReference type="PANTHER" id="PTHR43479:SF11">
    <property type="entry name" value="ACREF_ENVCD OPERON REPRESSOR-RELATED"/>
    <property type="match status" value="1"/>
</dbReference>
<proteinExistence type="predicted"/>
<name>A0A369B4C7_9BACL</name>
<dbReference type="PROSITE" id="PS50977">
    <property type="entry name" value="HTH_TETR_2"/>
    <property type="match status" value="1"/>
</dbReference>
<protein>
    <submittedName>
        <fullName evidence="4">TetR family transcriptional regulator</fullName>
    </submittedName>
</protein>
<gene>
    <name evidence="4" type="ORF">DFP94_11230</name>
</gene>
<dbReference type="InterPro" id="IPR039532">
    <property type="entry name" value="TetR_C_Firmicutes"/>
</dbReference>
<evidence type="ECO:0000256" key="1">
    <source>
        <dbReference type="ARBA" id="ARBA00023125"/>
    </source>
</evidence>
<dbReference type="RefSeq" id="WP_114498368.1">
    <property type="nucleotide sequence ID" value="NZ_QPJW01000012.1"/>
</dbReference>
<dbReference type="Proteomes" id="UP000253090">
    <property type="component" value="Unassembled WGS sequence"/>
</dbReference>
<accession>A0A369B4C7</accession>
<dbReference type="OrthoDB" id="9810250at2"/>
<keyword evidence="1 2" id="KW-0238">DNA-binding</keyword>
<dbReference type="SUPFAM" id="SSF46689">
    <property type="entry name" value="Homeodomain-like"/>
    <property type="match status" value="1"/>
</dbReference>
<sequence>MNNEEKNTFVKEQITEATLKLLMKYELSQISISQITTKAQVSRNSFYRNYVDKEDILLKHIKNLISKWDSDYQLVNNDSNVELYGSLFKHLKENSDFYLLLKKRNLFYLFLNTYIELYGSKTEYDNMTAYVTSFIAYGTYGWIEEWIGRGMQESAETMSSLLSSHGMK</sequence>
<dbReference type="Gene3D" id="1.10.357.10">
    <property type="entry name" value="Tetracycline Repressor, domain 2"/>
    <property type="match status" value="1"/>
</dbReference>
<dbReference type="PANTHER" id="PTHR43479">
    <property type="entry name" value="ACREF/ENVCD OPERON REPRESSOR-RELATED"/>
    <property type="match status" value="1"/>
</dbReference>
<evidence type="ECO:0000256" key="2">
    <source>
        <dbReference type="PROSITE-ProRule" id="PRU00335"/>
    </source>
</evidence>
<dbReference type="Pfam" id="PF00440">
    <property type="entry name" value="TetR_N"/>
    <property type="match status" value="1"/>
</dbReference>
<feature type="DNA-binding region" description="H-T-H motif" evidence="2">
    <location>
        <begin position="31"/>
        <end position="50"/>
    </location>
</feature>
<dbReference type="InterPro" id="IPR001647">
    <property type="entry name" value="HTH_TetR"/>
</dbReference>
<feature type="domain" description="HTH tetR-type" evidence="3">
    <location>
        <begin position="8"/>
        <end position="68"/>
    </location>
</feature>
<evidence type="ECO:0000259" key="3">
    <source>
        <dbReference type="PROSITE" id="PS50977"/>
    </source>
</evidence>